<evidence type="ECO:0000256" key="1">
    <source>
        <dbReference type="SAM" id="Coils"/>
    </source>
</evidence>
<protein>
    <submittedName>
        <fullName evidence="2">Uncharacterized protein</fullName>
    </submittedName>
</protein>
<name>A0A2S1GSQ8_9CAUD</name>
<dbReference type="InterPro" id="IPR055731">
    <property type="entry name" value="Pam3_gp33-like"/>
</dbReference>
<feature type="coiled-coil region" evidence="1">
    <location>
        <begin position="21"/>
        <end position="51"/>
    </location>
</feature>
<dbReference type="Proteomes" id="UP000246901">
    <property type="component" value="Segment"/>
</dbReference>
<keyword evidence="1" id="KW-0175">Coiled coil</keyword>
<dbReference type="Pfam" id="PF23984">
    <property type="entry name" value="DUF7307"/>
    <property type="match status" value="2"/>
</dbReference>
<reference evidence="2 3" key="1">
    <citation type="submission" date="2018-03" db="EMBL/GenBank/DDBJ databases">
        <title>Phage therapy in agriculture - a green tech approach to combat plant pathogenic bacteria.</title>
        <authorList>
            <person name="Carstens A.B."/>
            <person name="Djurhuus A.M."/>
            <person name="Hansen L.H."/>
        </authorList>
    </citation>
    <scope>NUCLEOTIDE SEQUENCE [LARGE SCALE GENOMIC DNA]</scope>
</reference>
<evidence type="ECO:0000313" key="3">
    <source>
        <dbReference type="Proteomes" id="UP000246901"/>
    </source>
</evidence>
<proteinExistence type="predicted"/>
<accession>A0A2S1GSQ8</accession>
<organism evidence="2 3">
    <name type="scientific">Xanthomonas phage Carpasina</name>
    <dbReference type="NCBI Taxonomy" id="2163636"/>
    <lineage>
        <taxon>Viruses</taxon>
        <taxon>Duplodnaviria</taxon>
        <taxon>Heunggongvirae</taxon>
        <taxon>Uroviricota</taxon>
        <taxon>Caudoviricetes</taxon>
        <taxon>Lindbergviridae</taxon>
        <taxon>Carpasinavirus</taxon>
        <taxon>Carpasinavirus carpasina</taxon>
    </lineage>
</organism>
<evidence type="ECO:0000313" key="2">
    <source>
        <dbReference type="EMBL" id="AWD92435.1"/>
    </source>
</evidence>
<dbReference type="RefSeq" id="YP_009801016.1">
    <property type="nucleotide sequence ID" value="NC_047962.1"/>
</dbReference>
<keyword evidence="3" id="KW-1185">Reference proteome</keyword>
<dbReference type="EMBL" id="MH059633">
    <property type="protein sequence ID" value="AWD92435.1"/>
    <property type="molecule type" value="Genomic_DNA"/>
</dbReference>
<sequence>MSDIDYFADAPSEEEAPPATLERLTALAVEAKELEEDINQKLVALEELGAKLTKIKRDLIPSVMEELAMQSFILADGSKIEIKNVINASISEVNKAPAYNWLEENDFDGIIKTKVSAEFGRGEMVNAKAALAAMEAAGFGGSLDRSVHNATLKAFVKEQLEKGEVSIPLDLFGVFEFKEAKITLPKKPKKR</sequence>
<dbReference type="KEGG" id="vg:54991523"/>
<dbReference type="GeneID" id="54991523"/>